<comment type="caution">
    <text evidence="1">The sequence shown here is derived from an EMBL/GenBank/DDBJ whole genome shotgun (WGS) entry which is preliminary data.</text>
</comment>
<keyword evidence="2" id="KW-1185">Reference proteome</keyword>
<dbReference type="Proteomes" id="UP000676996">
    <property type="component" value="Unassembled WGS sequence"/>
</dbReference>
<proteinExistence type="predicted"/>
<gene>
    <name evidence="1" type="ORF">J7S20_04910</name>
</gene>
<accession>A0A8T4IBM8</accession>
<reference evidence="1" key="1">
    <citation type="submission" date="2021-04" db="EMBL/GenBank/DDBJ databases">
        <title>Ouciella asimina sp. nov., isolated from the surface seawater in the hydrothermal field of Okinawa Trough.</title>
        <authorList>
            <person name="Shuang W."/>
        </authorList>
    </citation>
    <scope>NUCLEOTIDE SEQUENCE</scope>
    <source>
        <strain evidence="1">LXI357</strain>
    </source>
</reference>
<evidence type="ECO:0000313" key="1">
    <source>
        <dbReference type="EMBL" id="MBR0551843.1"/>
    </source>
</evidence>
<sequence>MLTSPPPFTVEQTTDDATSLSQDAGFDLAQEILLLLAQSWPGGRSLDPDGLHLPSGDAADRLFLVTIQTLSDHGLLMIDALLLGVHQRPFVLEASITPRGRDLLALLGANG</sequence>
<dbReference type="RefSeq" id="WP_284053103.1">
    <property type="nucleotide sequence ID" value="NZ_JAGRQC010000001.1"/>
</dbReference>
<organism evidence="1 2">
    <name type="scientific">Stakelama marina</name>
    <dbReference type="NCBI Taxonomy" id="2826939"/>
    <lineage>
        <taxon>Bacteria</taxon>
        <taxon>Pseudomonadati</taxon>
        <taxon>Pseudomonadota</taxon>
        <taxon>Alphaproteobacteria</taxon>
        <taxon>Sphingomonadales</taxon>
        <taxon>Sphingomonadaceae</taxon>
        <taxon>Stakelama</taxon>
    </lineage>
</organism>
<name>A0A8T4IBM8_9SPHN</name>
<dbReference type="AlphaFoldDB" id="A0A8T4IBM8"/>
<protein>
    <submittedName>
        <fullName evidence="1">Uncharacterized protein</fullName>
    </submittedName>
</protein>
<dbReference type="EMBL" id="JAGRQC010000001">
    <property type="protein sequence ID" value="MBR0551843.1"/>
    <property type="molecule type" value="Genomic_DNA"/>
</dbReference>
<evidence type="ECO:0000313" key="2">
    <source>
        <dbReference type="Proteomes" id="UP000676996"/>
    </source>
</evidence>